<proteinExistence type="predicted"/>
<sequence>MSCYGWFQLSERNKYRKFRNDLTASGLTILRSKCCPPGNRSLRWLVFLIGHRLDIESLPQFAKSIIRMDFEKRNTMKTLCWLVVMGFICQAQIGVADEGTRKVLIVCGHPGDAPSRAECVETLNTLVTALTTKWSTPTDEIRVLFGTPQMRDDGEPFPGQVNGPATLEDLGKTVDEIKLSLGADDALWVILLGHSYFDGRHAWFNLSGPDPNETQLGEIFQGLKCRECVFWLTTSASGQFVRPLSGGDRIVIAATDSGGEIEATLFPAVLAEVLLQPPAKEEFDVDQNGSLSLLDLYLTICRRVAQKYVDETLALTEHAQLDDNGDGRGRDVQQYFLSEELGGRLRSGAKPTPRGGQVDGAKSATILLHVELQNASTGN</sequence>
<evidence type="ECO:0000313" key="1">
    <source>
        <dbReference type="EMBL" id="SFH74342.1"/>
    </source>
</evidence>
<dbReference type="PROSITE" id="PS00018">
    <property type="entry name" value="EF_HAND_1"/>
    <property type="match status" value="1"/>
</dbReference>
<dbReference type="InterPro" id="IPR018247">
    <property type="entry name" value="EF_Hand_1_Ca_BS"/>
</dbReference>
<accession>A0A1I3CIJ7</accession>
<evidence type="ECO:0008006" key="3">
    <source>
        <dbReference type="Google" id="ProtNLM"/>
    </source>
</evidence>
<dbReference type="AlphaFoldDB" id="A0A1I3CIJ7"/>
<dbReference type="EMBL" id="FOQD01000002">
    <property type="protein sequence ID" value="SFH74342.1"/>
    <property type="molecule type" value="Genomic_DNA"/>
</dbReference>
<keyword evidence="2" id="KW-1185">Reference proteome</keyword>
<protein>
    <recommendedName>
        <fullName evidence="3">EF-hand domain-containing protein</fullName>
    </recommendedName>
</protein>
<reference evidence="2" key="1">
    <citation type="submission" date="2016-10" db="EMBL/GenBank/DDBJ databases">
        <authorList>
            <person name="Varghese N."/>
            <person name="Submissions S."/>
        </authorList>
    </citation>
    <scope>NUCLEOTIDE SEQUENCE [LARGE SCALE GENOMIC DNA]</scope>
    <source>
        <strain evidence="2">DSM 26348</strain>
    </source>
</reference>
<gene>
    <name evidence="1" type="ORF">SAMN05421753_102297</name>
</gene>
<organism evidence="1 2">
    <name type="scientific">Planctomicrobium piriforme</name>
    <dbReference type="NCBI Taxonomy" id="1576369"/>
    <lineage>
        <taxon>Bacteria</taxon>
        <taxon>Pseudomonadati</taxon>
        <taxon>Planctomycetota</taxon>
        <taxon>Planctomycetia</taxon>
        <taxon>Planctomycetales</taxon>
        <taxon>Planctomycetaceae</taxon>
        <taxon>Planctomicrobium</taxon>
    </lineage>
</organism>
<dbReference type="STRING" id="1576369.SAMN05421753_102297"/>
<name>A0A1I3CIJ7_9PLAN</name>
<evidence type="ECO:0000313" key="2">
    <source>
        <dbReference type="Proteomes" id="UP000199518"/>
    </source>
</evidence>
<dbReference type="Proteomes" id="UP000199518">
    <property type="component" value="Unassembled WGS sequence"/>
</dbReference>